<evidence type="ECO:0000256" key="8">
    <source>
        <dbReference type="ARBA" id="ARBA00023239"/>
    </source>
</evidence>
<keyword evidence="16" id="KW-1185">Reference proteome</keyword>
<dbReference type="PROSITE" id="PS00906">
    <property type="entry name" value="UROD_1"/>
    <property type="match status" value="1"/>
</dbReference>
<reference evidence="15 16" key="1">
    <citation type="journal article" date="2011" name="Stand. Genomic Sci.">
        <title>Complete genome sequence of Isosphaera pallida type strain (IS1B).</title>
        <authorList>
            <consortium name="US DOE Joint Genome Institute (JGI-PGF)"/>
            <person name="Goker M."/>
            <person name="Cleland D."/>
            <person name="Saunders E."/>
            <person name="Lapidus A."/>
            <person name="Nolan M."/>
            <person name="Lucas S."/>
            <person name="Hammon N."/>
            <person name="Deshpande S."/>
            <person name="Cheng J.F."/>
            <person name="Tapia R."/>
            <person name="Han C."/>
            <person name="Goodwin L."/>
            <person name="Pitluck S."/>
            <person name="Liolios K."/>
            <person name="Pagani I."/>
            <person name="Ivanova N."/>
            <person name="Mavromatis K."/>
            <person name="Pati A."/>
            <person name="Chen A."/>
            <person name="Palaniappan K."/>
            <person name="Land M."/>
            <person name="Hauser L."/>
            <person name="Chang Y.J."/>
            <person name="Jeffries C.D."/>
            <person name="Detter J.C."/>
            <person name="Beck B."/>
            <person name="Woyke T."/>
            <person name="Bristow J."/>
            <person name="Eisen J.A."/>
            <person name="Markowitz V."/>
            <person name="Hugenholtz P."/>
            <person name="Kyrpides N.C."/>
            <person name="Klenk H.P."/>
        </authorList>
    </citation>
    <scope>NUCLEOTIDE SEQUENCE [LARGE SCALE GENOMIC DNA]</scope>
    <source>
        <strain evidence="16">ATCC 43644 / DSM 9630 / IS1B</strain>
    </source>
</reference>
<gene>
    <name evidence="10" type="primary">hemE</name>
    <name evidence="15" type="ordered locus">Isop_2110</name>
</gene>
<evidence type="ECO:0000313" key="15">
    <source>
        <dbReference type="EMBL" id="ADV62690.1"/>
    </source>
</evidence>
<dbReference type="InterPro" id="IPR000257">
    <property type="entry name" value="Uroporphyrinogen_deCOase"/>
</dbReference>
<feature type="binding site" evidence="10">
    <location>
        <position position="91"/>
    </location>
    <ligand>
        <name>substrate</name>
    </ligand>
</feature>
<evidence type="ECO:0000256" key="7">
    <source>
        <dbReference type="ARBA" id="ARBA00022793"/>
    </source>
</evidence>
<evidence type="ECO:0000256" key="3">
    <source>
        <dbReference type="ARBA" id="ARBA00009935"/>
    </source>
</evidence>
<comment type="catalytic activity">
    <reaction evidence="10 11">
        <text>uroporphyrinogen III + 4 H(+) = coproporphyrinogen III + 4 CO2</text>
        <dbReference type="Rhea" id="RHEA:19865"/>
        <dbReference type="ChEBI" id="CHEBI:15378"/>
        <dbReference type="ChEBI" id="CHEBI:16526"/>
        <dbReference type="ChEBI" id="CHEBI:57308"/>
        <dbReference type="ChEBI" id="CHEBI:57309"/>
        <dbReference type="EC" id="4.1.1.37"/>
    </reaction>
</comment>
<keyword evidence="7 10" id="KW-0210">Decarboxylase</keyword>
<evidence type="ECO:0000259" key="14">
    <source>
        <dbReference type="PROSITE" id="PS00907"/>
    </source>
</evidence>
<dbReference type="EMBL" id="CP002353">
    <property type="protein sequence ID" value="ADV62690.1"/>
    <property type="molecule type" value="Genomic_DNA"/>
</dbReference>
<proteinExistence type="inferred from homology"/>
<dbReference type="eggNOG" id="COG0407">
    <property type="taxonomic scope" value="Bacteria"/>
</dbReference>
<protein>
    <recommendedName>
        <fullName evidence="5 10">Uroporphyrinogen decarboxylase</fullName>
        <shortName evidence="10">UPD</shortName>
        <shortName evidence="10">URO-D</shortName>
        <ecNumber evidence="5 10">4.1.1.37</ecNumber>
    </recommendedName>
</protein>
<dbReference type="RefSeq" id="WP_013564978.1">
    <property type="nucleotide sequence ID" value="NC_014962.1"/>
</dbReference>
<comment type="similarity">
    <text evidence="3 10 12">Belongs to the uroporphyrinogen decarboxylase family.</text>
</comment>
<dbReference type="EC" id="4.1.1.37" evidence="5 10"/>
<dbReference type="HOGENOM" id="CLU_040933_0_1_0"/>
<evidence type="ECO:0000259" key="13">
    <source>
        <dbReference type="PROSITE" id="PS00906"/>
    </source>
</evidence>
<dbReference type="PANTHER" id="PTHR21091:SF169">
    <property type="entry name" value="UROPORPHYRINOGEN DECARBOXYLASE"/>
    <property type="match status" value="1"/>
</dbReference>
<feature type="binding site" evidence="10">
    <location>
        <position position="336"/>
    </location>
    <ligand>
        <name>substrate</name>
    </ligand>
</feature>
<dbReference type="AlphaFoldDB" id="E8R489"/>
<comment type="function">
    <text evidence="10">Catalyzes the decarboxylation of four acetate groups of uroporphyrinogen-III to yield coproporphyrinogen-III.</text>
</comment>
<dbReference type="FunFam" id="3.20.20.210:FF:000008">
    <property type="entry name" value="Uroporphyrinogen decarboxylase"/>
    <property type="match status" value="1"/>
</dbReference>
<feature type="binding site" evidence="10">
    <location>
        <begin position="42"/>
        <end position="46"/>
    </location>
    <ligand>
        <name>substrate</name>
    </ligand>
</feature>
<evidence type="ECO:0000313" key="16">
    <source>
        <dbReference type="Proteomes" id="UP000008631"/>
    </source>
</evidence>
<evidence type="ECO:0000256" key="4">
    <source>
        <dbReference type="ARBA" id="ARBA00011738"/>
    </source>
</evidence>
<dbReference type="InterPro" id="IPR038071">
    <property type="entry name" value="UROD/MetE-like_sf"/>
</dbReference>
<evidence type="ECO:0000256" key="2">
    <source>
        <dbReference type="ARBA" id="ARBA00004804"/>
    </source>
</evidence>
<sequence>MTDSSPAASSASPSSAAMRRDAPFLRACRREPASVTPIWLMRQAGRYMPEYRAVRNKVGFLELCKRPELACQVTVEAAEILGVDAAILFADILLILEPLGFDLEFAKGEGPVIHNPIRCPEDLQRVRPLSDHQPLDYVTKAVKLIRDTLPPRLPLIGFAGAPFTLACYAIEGGGSRNFETAKSFMRTHPEAWRTLLDRLADATAIYLNAQVAAGADALQLFDSWVGSLSPSDYVESVQPAMRRLFASLDATVPRIHFGTDTAMLLTHQRDAGGEVIGLDHRVPLDWGWERLGDQVAVQGNLDPTCLFAPIPEIRRQADRILAEAGGRPGHIFNLGHGILPGTPVDHVKALVDYVHERTSR</sequence>
<dbReference type="HAMAP" id="MF_00218">
    <property type="entry name" value="URO_D"/>
    <property type="match status" value="1"/>
</dbReference>
<evidence type="ECO:0000256" key="9">
    <source>
        <dbReference type="ARBA" id="ARBA00023244"/>
    </source>
</evidence>
<evidence type="ECO:0000256" key="11">
    <source>
        <dbReference type="RuleBase" id="RU000554"/>
    </source>
</evidence>
<comment type="subunit">
    <text evidence="4 10">Homodimer.</text>
</comment>
<dbReference type="GO" id="GO:0006782">
    <property type="term" value="P:protoporphyrinogen IX biosynthetic process"/>
    <property type="evidence" value="ECO:0007669"/>
    <property type="project" value="UniProtKB-UniRule"/>
</dbReference>
<evidence type="ECO:0000256" key="6">
    <source>
        <dbReference type="ARBA" id="ARBA00022490"/>
    </source>
</evidence>
<dbReference type="SUPFAM" id="SSF51726">
    <property type="entry name" value="UROD/MetE-like"/>
    <property type="match status" value="1"/>
</dbReference>
<feature type="binding site" evidence="10">
    <location>
        <position position="223"/>
    </location>
    <ligand>
        <name>substrate</name>
    </ligand>
</feature>
<comment type="pathway">
    <text evidence="2 10 11">Porphyrin-containing compound metabolism; protoporphyrin-IX biosynthesis; coproporphyrinogen-III from 5-aminolevulinate: step 4/4.</text>
</comment>
<dbReference type="FunCoup" id="E8R489">
    <property type="interactions" value="495"/>
</dbReference>
<keyword evidence="6 10" id="KW-0963">Cytoplasm</keyword>
<dbReference type="Gene3D" id="3.20.20.210">
    <property type="match status" value="1"/>
</dbReference>
<dbReference type="PROSITE" id="PS00907">
    <property type="entry name" value="UROD_2"/>
    <property type="match status" value="1"/>
</dbReference>
<accession>E8R489</accession>
<dbReference type="KEGG" id="ipa:Isop_2110"/>
<name>E8R489_ISOPI</name>
<feature type="domain" description="Uroporphyrinogen decarboxylase (URO-D)" evidence="14">
    <location>
        <begin position="156"/>
        <end position="172"/>
    </location>
</feature>
<dbReference type="PANTHER" id="PTHR21091">
    <property type="entry name" value="METHYLTETRAHYDROFOLATE:HOMOCYSTEINE METHYLTRANSFERASE RELATED"/>
    <property type="match status" value="1"/>
</dbReference>
<feature type="site" description="Transition state stabilizer" evidence="10">
    <location>
        <position position="91"/>
    </location>
</feature>
<dbReference type="NCBIfam" id="TIGR01464">
    <property type="entry name" value="hemE"/>
    <property type="match status" value="1"/>
</dbReference>
<dbReference type="InParanoid" id="E8R489"/>
<dbReference type="InterPro" id="IPR006361">
    <property type="entry name" value="Uroporphyrinogen_deCO2ase_HemE"/>
</dbReference>
<dbReference type="CDD" id="cd00717">
    <property type="entry name" value="URO-D"/>
    <property type="match status" value="1"/>
</dbReference>
<keyword evidence="8 10" id="KW-0456">Lyase</keyword>
<evidence type="ECO:0000256" key="12">
    <source>
        <dbReference type="RuleBase" id="RU004169"/>
    </source>
</evidence>
<comment type="subcellular location">
    <subcellularLocation>
        <location evidence="1">Cytoplasm</location>
        <location evidence="1">Cytosol</location>
    </subcellularLocation>
</comment>
<feature type="binding site" evidence="10">
    <location>
        <position position="168"/>
    </location>
    <ligand>
        <name>substrate</name>
    </ligand>
</feature>
<dbReference type="Pfam" id="PF01208">
    <property type="entry name" value="URO-D"/>
    <property type="match status" value="1"/>
</dbReference>
<dbReference type="GO" id="GO:0004853">
    <property type="term" value="F:uroporphyrinogen decarboxylase activity"/>
    <property type="evidence" value="ECO:0007669"/>
    <property type="project" value="UniProtKB-UniRule"/>
</dbReference>
<comment type="caution">
    <text evidence="10">Lacks conserved residue(s) required for the propagation of feature annotation.</text>
</comment>
<evidence type="ECO:0000256" key="5">
    <source>
        <dbReference type="ARBA" id="ARBA00012288"/>
    </source>
</evidence>
<dbReference type="STRING" id="575540.Isop_2110"/>
<keyword evidence="9 10" id="KW-0627">Porphyrin biosynthesis</keyword>
<organism evidence="15 16">
    <name type="scientific">Isosphaera pallida (strain ATCC 43644 / DSM 9630 / IS1B)</name>
    <dbReference type="NCBI Taxonomy" id="575540"/>
    <lineage>
        <taxon>Bacteria</taxon>
        <taxon>Pseudomonadati</taxon>
        <taxon>Planctomycetota</taxon>
        <taxon>Planctomycetia</taxon>
        <taxon>Isosphaerales</taxon>
        <taxon>Isosphaeraceae</taxon>
        <taxon>Isosphaera</taxon>
    </lineage>
</organism>
<dbReference type="UniPathway" id="UPA00251">
    <property type="reaction ID" value="UER00321"/>
</dbReference>
<evidence type="ECO:0000256" key="10">
    <source>
        <dbReference type="HAMAP-Rule" id="MF_00218"/>
    </source>
</evidence>
<dbReference type="Proteomes" id="UP000008631">
    <property type="component" value="Chromosome"/>
</dbReference>
<dbReference type="GO" id="GO:0005829">
    <property type="term" value="C:cytosol"/>
    <property type="evidence" value="ECO:0007669"/>
    <property type="project" value="UniProtKB-SubCell"/>
</dbReference>
<feature type="domain" description="Uroporphyrinogen decarboxylase (URO-D)" evidence="13">
    <location>
        <begin position="37"/>
        <end position="46"/>
    </location>
</feature>
<evidence type="ECO:0000256" key="1">
    <source>
        <dbReference type="ARBA" id="ARBA00004514"/>
    </source>
</evidence>